<dbReference type="Pfam" id="PF25954">
    <property type="entry name" value="Beta-barrel_RND_2"/>
    <property type="match status" value="1"/>
</dbReference>
<dbReference type="Proteomes" id="UP001597186">
    <property type="component" value="Unassembled WGS sequence"/>
</dbReference>
<proteinExistence type="inferred from homology"/>
<comment type="caution">
    <text evidence="6">The sequence shown here is derived from an EMBL/GenBank/DDBJ whole genome shotgun (WGS) entry which is preliminary data.</text>
</comment>
<reference evidence="7" key="1">
    <citation type="journal article" date="2019" name="Int. J. Syst. Evol. Microbiol.">
        <title>The Global Catalogue of Microorganisms (GCM) 10K type strain sequencing project: providing services to taxonomists for standard genome sequencing and annotation.</title>
        <authorList>
            <consortium name="The Broad Institute Genomics Platform"/>
            <consortium name="The Broad Institute Genome Sequencing Center for Infectious Disease"/>
            <person name="Wu L."/>
            <person name="Ma J."/>
        </authorList>
    </citation>
    <scope>NUCLEOTIDE SEQUENCE [LARGE SCALE GENOMIC DNA]</scope>
    <source>
        <strain evidence="7">CGMCC 1.12477</strain>
    </source>
</reference>
<evidence type="ECO:0000256" key="2">
    <source>
        <dbReference type="SAM" id="Coils"/>
    </source>
</evidence>
<feature type="domain" description="CusB-like beta-barrel" evidence="4">
    <location>
        <begin position="212"/>
        <end position="283"/>
    </location>
</feature>
<feature type="coiled-coil region" evidence="2">
    <location>
        <begin position="119"/>
        <end position="170"/>
    </location>
</feature>
<evidence type="ECO:0000259" key="5">
    <source>
        <dbReference type="Pfam" id="PF25989"/>
    </source>
</evidence>
<feature type="domain" description="Multidrug resistance protein MdtA-like barrel-sandwich hybrid" evidence="3">
    <location>
        <begin position="78"/>
        <end position="200"/>
    </location>
</feature>
<dbReference type="PANTHER" id="PTHR30469:SF36">
    <property type="entry name" value="BLL3903 PROTEIN"/>
    <property type="match status" value="1"/>
</dbReference>
<dbReference type="Pfam" id="PF25989">
    <property type="entry name" value="YknX_C"/>
    <property type="match status" value="1"/>
</dbReference>
<dbReference type="NCBIfam" id="TIGR01730">
    <property type="entry name" value="RND_mfp"/>
    <property type="match status" value="1"/>
</dbReference>
<dbReference type="InterPro" id="IPR058792">
    <property type="entry name" value="Beta-barrel_RND_2"/>
</dbReference>
<keyword evidence="2" id="KW-0175">Coiled coil</keyword>
<accession>A0ABW4EF60</accession>
<dbReference type="InterPro" id="IPR058637">
    <property type="entry name" value="YknX-like_C"/>
</dbReference>
<feature type="domain" description="YknX-like C-terminal permuted SH3-like" evidence="5">
    <location>
        <begin position="290"/>
        <end position="358"/>
    </location>
</feature>
<evidence type="ECO:0000256" key="1">
    <source>
        <dbReference type="ARBA" id="ARBA00009477"/>
    </source>
</evidence>
<name>A0ABW4EF60_9RHOB</name>
<gene>
    <name evidence="6" type="ORF">ACFTOW_05130</name>
</gene>
<dbReference type="Gene3D" id="1.10.287.470">
    <property type="entry name" value="Helix hairpin bin"/>
    <property type="match status" value="1"/>
</dbReference>
<dbReference type="PANTHER" id="PTHR30469">
    <property type="entry name" value="MULTIDRUG RESISTANCE PROTEIN MDTA"/>
    <property type="match status" value="1"/>
</dbReference>
<evidence type="ECO:0000259" key="3">
    <source>
        <dbReference type="Pfam" id="PF25917"/>
    </source>
</evidence>
<sequence length="368" mass="39165">MSDTNPVIRTGKIFIGFCLVLACVAAGAFGTQLLLSDPDGEGDGDARNRQAIRVDVTTPQMRDIDEQVTGIGSLRPVRRVDIVPNAAGRIAELPVSSLQEVAEGDLLIQLDDRTERAHLADAQATFDEAEQELQRVTQLAESNAAAQAQLEEARATLRRAEAAVMTAATATDDRAITAPFAGTLGVIEAEVGGLLEAGAPVTRLSDLTAVEVIVALPEQYYDRVAPGQSLELTTPAYPDEVFAGEVTLRGTEIDLGTRSFEIRAQIDNPDQQLIGGMFASTRLVLDTYQALAIPDDAIISEGLSTYVYTVVDDTAERNSIQTGQSLGDLTEITDGLSPDDRIVIAGWDQLSDGAPVEVAKEISAEDAQ</sequence>
<dbReference type="Gene3D" id="2.40.30.170">
    <property type="match status" value="1"/>
</dbReference>
<dbReference type="Gene3D" id="2.40.420.20">
    <property type="match status" value="1"/>
</dbReference>
<dbReference type="RefSeq" id="WP_379913739.1">
    <property type="nucleotide sequence ID" value="NZ_JBHUDD010000039.1"/>
</dbReference>
<keyword evidence="7" id="KW-1185">Reference proteome</keyword>
<dbReference type="SUPFAM" id="SSF111369">
    <property type="entry name" value="HlyD-like secretion proteins"/>
    <property type="match status" value="1"/>
</dbReference>
<dbReference type="InterPro" id="IPR006143">
    <property type="entry name" value="RND_pump_MFP"/>
</dbReference>
<evidence type="ECO:0000259" key="4">
    <source>
        <dbReference type="Pfam" id="PF25954"/>
    </source>
</evidence>
<evidence type="ECO:0000313" key="7">
    <source>
        <dbReference type="Proteomes" id="UP001597186"/>
    </source>
</evidence>
<dbReference type="Gene3D" id="2.40.50.100">
    <property type="match status" value="1"/>
</dbReference>
<dbReference type="InterPro" id="IPR058625">
    <property type="entry name" value="MdtA-like_BSH"/>
</dbReference>
<evidence type="ECO:0000313" key="6">
    <source>
        <dbReference type="EMBL" id="MFD1508779.1"/>
    </source>
</evidence>
<organism evidence="6 7">
    <name type="scientific">Lacimonas salitolerans</name>
    <dbReference type="NCBI Taxonomy" id="1323750"/>
    <lineage>
        <taxon>Bacteria</taxon>
        <taxon>Pseudomonadati</taxon>
        <taxon>Pseudomonadota</taxon>
        <taxon>Alphaproteobacteria</taxon>
        <taxon>Rhodobacterales</taxon>
        <taxon>Paracoccaceae</taxon>
        <taxon>Lacimonas</taxon>
    </lineage>
</organism>
<comment type="similarity">
    <text evidence="1">Belongs to the membrane fusion protein (MFP) (TC 8.A.1) family.</text>
</comment>
<protein>
    <submittedName>
        <fullName evidence="6">Efflux RND transporter periplasmic adaptor subunit</fullName>
    </submittedName>
</protein>
<dbReference type="EMBL" id="JBHUDD010000039">
    <property type="protein sequence ID" value="MFD1508779.1"/>
    <property type="molecule type" value="Genomic_DNA"/>
</dbReference>
<dbReference type="Pfam" id="PF25917">
    <property type="entry name" value="BSH_RND"/>
    <property type="match status" value="1"/>
</dbReference>